<dbReference type="PaxDb" id="4113-PGSC0003DMT400039309"/>
<dbReference type="Gramene" id="PGSC0003DMT400039309">
    <property type="protein sequence ID" value="PGSC0003DMT400039309"/>
    <property type="gene ID" value="PGSC0003DMG402015202"/>
</dbReference>
<dbReference type="HOGENOM" id="CLU_2502318_0_0_1"/>
<accession>M1B834</accession>
<evidence type="ECO:0000313" key="2">
    <source>
        <dbReference type="EnsemblPlants" id="PGSC0003DMT400039309"/>
    </source>
</evidence>
<sequence>MVFIDLEKTYDEVHMEFLWRCLESRDVPVAYIREIKGHVRWSQNSSEIGVRGFRTLPIEMGLHHGLGLSLFLSVLVLLDRRDMGQS</sequence>
<keyword evidence="1" id="KW-0472">Membrane</keyword>
<evidence type="ECO:0000313" key="3">
    <source>
        <dbReference type="Proteomes" id="UP000011115"/>
    </source>
</evidence>
<name>M1B834_SOLTU</name>
<organism evidence="2 3">
    <name type="scientific">Solanum tuberosum</name>
    <name type="common">Potato</name>
    <dbReference type="NCBI Taxonomy" id="4113"/>
    <lineage>
        <taxon>Eukaryota</taxon>
        <taxon>Viridiplantae</taxon>
        <taxon>Streptophyta</taxon>
        <taxon>Embryophyta</taxon>
        <taxon>Tracheophyta</taxon>
        <taxon>Spermatophyta</taxon>
        <taxon>Magnoliopsida</taxon>
        <taxon>eudicotyledons</taxon>
        <taxon>Gunneridae</taxon>
        <taxon>Pentapetalae</taxon>
        <taxon>asterids</taxon>
        <taxon>lamiids</taxon>
        <taxon>Solanales</taxon>
        <taxon>Solanaceae</taxon>
        <taxon>Solanoideae</taxon>
        <taxon>Solaneae</taxon>
        <taxon>Solanum</taxon>
    </lineage>
</organism>
<keyword evidence="1" id="KW-1133">Transmembrane helix</keyword>
<dbReference type="EnsemblPlants" id="PGSC0003DMT400039309">
    <property type="protein sequence ID" value="PGSC0003DMT400039309"/>
    <property type="gene ID" value="PGSC0003DMG402015202"/>
</dbReference>
<dbReference type="AlphaFoldDB" id="M1B834"/>
<protein>
    <submittedName>
        <fullName evidence="2">Reverse transcriptase family member</fullName>
    </submittedName>
</protein>
<evidence type="ECO:0000256" key="1">
    <source>
        <dbReference type="SAM" id="Phobius"/>
    </source>
</evidence>
<dbReference type="OMA" id="YDEVHME"/>
<keyword evidence="3" id="KW-1185">Reference proteome</keyword>
<keyword evidence="1" id="KW-0812">Transmembrane</keyword>
<dbReference type="InParanoid" id="M1B834"/>
<feature type="transmembrane region" description="Helical" evidence="1">
    <location>
        <begin position="61"/>
        <end position="78"/>
    </location>
</feature>
<proteinExistence type="predicted"/>
<dbReference type="Proteomes" id="UP000011115">
    <property type="component" value="Unassembled WGS sequence"/>
</dbReference>
<reference evidence="2" key="2">
    <citation type="submission" date="2015-06" db="UniProtKB">
        <authorList>
            <consortium name="EnsemblPlants"/>
        </authorList>
    </citation>
    <scope>IDENTIFICATION</scope>
    <source>
        <strain evidence="2">DM1-3 516 R44</strain>
    </source>
</reference>
<reference evidence="3" key="1">
    <citation type="journal article" date="2011" name="Nature">
        <title>Genome sequence and analysis of the tuber crop potato.</title>
        <authorList>
            <consortium name="The Potato Genome Sequencing Consortium"/>
        </authorList>
    </citation>
    <scope>NUCLEOTIDE SEQUENCE [LARGE SCALE GENOMIC DNA]</scope>
    <source>
        <strain evidence="3">cv. DM1-3 516 R44</strain>
    </source>
</reference>